<proteinExistence type="predicted"/>
<dbReference type="Proteomes" id="UP000245956">
    <property type="component" value="Unassembled WGS sequence"/>
</dbReference>
<sequence length="494" mass="52607">MVASAVHGRGSQAWGSRQAGVAKQAPYRVELLWRTRPVVLGKEPSDGSEVKVKGGKSRVARHATGQDQEGGGEGDNKCHERNGWDGRMDGMEAGRHRGSNRRDGEAGPSNATASKQSTGPPQVGKNVDKGGDDSAPRAQVERLRSSPGWMTDSPPFPPPRCRSREGGGNGERWLFCSGRRALVAGGASPHLTYCLMLLMDLMAPHHGPYGPHHGSPGSGRFCHRDISIARPRGVRALTFTQSRSPSQRQCEVTAGLAGTTRWLFCSSGDRARGLSPMPRTKDEARHPLGPVPPPPPGSSAGCGPGVAREPGKPLRPRLHAVARSRLTIARTSVATSLPSPHLQSIRYRNGLRVEHRRYTECQMYMPTVRWRPCGAQNKSPRVSMFMPPGVAPRGPALSPLRAPCGGDHAAKAQGTPARLEDDSLSVAVAGTSGQGRATWWLQLFPNLLRCPAMSCTSLHAAVTSSGCKPATSTARKAPPHPDCHCSAATHLAGS</sequence>
<evidence type="ECO:0000313" key="2">
    <source>
        <dbReference type="EMBL" id="PWI73494.1"/>
    </source>
</evidence>
<feature type="compositionally biased region" description="Low complexity" evidence="1">
    <location>
        <begin position="298"/>
        <end position="307"/>
    </location>
</feature>
<protein>
    <submittedName>
        <fullName evidence="2">Uncharacterized protein</fullName>
    </submittedName>
</protein>
<dbReference type="EMBL" id="LCWV01000004">
    <property type="protein sequence ID" value="PWI73494.1"/>
    <property type="molecule type" value="Genomic_DNA"/>
</dbReference>
<gene>
    <name evidence="2" type="ORF">PCL_08770</name>
</gene>
<dbReference type="AlphaFoldDB" id="A0A2U3EG42"/>
<feature type="compositionally biased region" description="Basic and acidic residues" evidence="1">
    <location>
        <begin position="43"/>
        <end position="52"/>
    </location>
</feature>
<reference evidence="2 3" key="1">
    <citation type="journal article" date="2016" name="Front. Microbiol.">
        <title>Genome and transcriptome sequences reveal the specific parasitism of the nematophagous Purpureocillium lilacinum 36-1.</title>
        <authorList>
            <person name="Xie J."/>
            <person name="Li S."/>
            <person name="Mo C."/>
            <person name="Xiao X."/>
            <person name="Peng D."/>
            <person name="Wang G."/>
            <person name="Xiao Y."/>
        </authorList>
    </citation>
    <scope>NUCLEOTIDE SEQUENCE [LARGE SCALE GENOMIC DNA]</scope>
    <source>
        <strain evidence="2 3">36-1</strain>
    </source>
</reference>
<name>A0A2U3EG42_PURLI</name>
<evidence type="ECO:0000313" key="3">
    <source>
        <dbReference type="Proteomes" id="UP000245956"/>
    </source>
</evidence>
<feature type="compositionally biased region" description="Basic and acidic residues" evidence="1">
    <location>
        <begin position="74"/>
        <end position="105"/>
    </location>
</feature>
<feature type="compositionally biased region" description="Polar residues" evidence="1">
    <location>
        <begin position="109"/>
        <end position="120"/>
    </location>
</feature>
<accession>A0A2U3EG42</accession>
<feature type="region of interest" description="Disordered" evidence="1">
    <location>
        <begin position="273"/>
        <end position="313"/>
    </location>
</feature>
<organism evidence="2 3">
    <name type="scientific">Purpureocillium lilacinum</name>
    <name type="common">Paecilomyces lilacinus</name>
    <dbReference type="NCBI Taxonomy" id="33203"/>
    <lineage>
        <taxon>Eukaryota</taxon>
        <taxon>Fungi</taxon>
        <taxon>Dikarya</taxon>
        <taxon>Ascomycota</taxon>
        <taxon>Pezizomycotina</taxon>
        <taxon>Sordariomycetes</taxon>
        <taxon>Hypocreomycetidae</taxon>
        <taxon>Hypocreales</taxon>
        <taxon>Ophiocordycipitaceae</taxon>
        <taxon>Purpureocillium</taxon>
    </lineage>
</organism>
<comment type="caution">
    <text evidence="2">The sequence shown here is derived from an EMBL/GenBank/DDBJ whole genome shotgun (WGS) entry which is preliminary data.</text>
</comment>
<evidence type="ECO:0000256" key="1">
    <source>
        <dbReference type="SAM" id="MobiDB-lite"/>
    </source>
</evidence>
<feature type="region of interest" description="Disordered" evidence="1">
    <location>
        <begin position="1"/>
        <end position="165"/>
    </location>
</feature>
<feature type="compositionally biased region" description="Basic and acidic residues" evidence="1">
    <location>
        <begin position="126"/>
        <end position="144"/>
    </location>
</feature>